<evidence type="ECO:0000313" key="2">
    <source>
        <dbReference type="EMBL" id="TFK18814.1"/>
    </source>
</evidence>
<name>A0A5C3KFY8_COPMA</name>
<gene>
    <name evidence="2" type="ORF">FA15DRAFT_242473</name>
</gene>
<evidence type="ECO:0000259" key="1">
    <source>
        <dbReference type="Pfam" id="PF12770"/>
    </source>
</evidence>
<dbReference type="OrthoDB" id="9991317at2759"/>
<keyword evidence="3" id="KW-1185">Reference proteome</keyword>
<dbReference type="Pfam" id="PF12770">
    <property type="entry name" value="CHAT"/>
    <property type="match status" value="1"/>
</dbReference>
<evidence type="ECO:0000313" key="3">
    <source>
        <dbReference type="Proteomes" id="UP000307440"/>
    </source>
</evidence>
<dbReference type="STRING" id="230819.A0A5C3KFY8"/>
<protein>
    <recommendedName>
        <fullName evidence="1">CHAT domain-containing protein</fullName>
    </recommendedName>
</protein>
<feature type="domain" description="CHAT" evidence="1">
    <location>
        <begin position="12"/>
        <end position="204"/>
    </location>
</feature>
<organism evidence="2 3">
    <name type="scientific">Coprinopsis marcescibilis</name>
    <name type="common">Agaric fungus</name>
    <name type="synonym">Psathyrella marcescibilis</name>
    <dbReference type="NCBI Taxonomy" id="230819"/>
    <lineage>
        <taxon>Eukaryota</taxon>
        <taxon>Fungi</taxon>
        <taxon>Dikarya</taxon>
        <taxon>Basidiomycota</taxon>
        <taxon>Agaricomycotina</taxon>
        <taxon>Agaricomycetes</taxon>
        <taxon>Agaricomycetidae</taxon>
        <taxon>Agaricales</taxon>
        <taxon>Agaricineae</taxon>
        <taxon>Psathyrellaceae</taxon>
        <taxon>Coprinopsis</taxon>
    </lineage>
</organism>
<accession>A0A5C3KFY8</accession>
<proteinExistence type="predicted"/>
<sequence length="205" mass="22260">MVAVIEPTSGSGYSALPMTKVELEKIRARIPASNNLIEHVGKGKTIDPISLDNILSNLQECSFAHFGCHGTQHPSNPLESALLLSGGRLTMEKLIQKCQASNGSLAYLSACQTAKSDEERPDEALTLAATMLFAGFPSVVGTMWSISDNDAPVVADAFYAHMFRHGTERPPDVTEAAYALHLAVQKIRDSGTEFWNWVPYVHFGV</sequence>
<dbReference type="Proteomes" id="UP000307440">
    <property type="component" value="Unassembled WGS sequence"/>
</dbReference>
<reference evidence="2 3" key="1">
    <citation type="journal article" date="2019" name="Nat. Ecol. Evol.">
        <title>Megaphylogeny resolves global patterns of mushroom evolution.</title>
        <authorList>
            <person name="Varga T."/>
            <person name="Krizsan K."/>
            <person name="Foldi C."/>
            <person name="Dima B."/>
            <person name="Sanchez-Garcia M."/>
            <person name="Sanchez-Ramirez S."/>
            <person name="Szollosi G.J."/>
            <person name="Szarkandi J.G."/>
            <person name="Papp V."/>
            <person name="Albert L."/>
            <person name="Andreopoulos W."/>
            <person name="Angelini C."/>
            <person name="Antonin V."/>
            <person name="Barry K.W."/>
            <person name="Bougher N.L."/>
            <person name="Buchanan P."/>
            <person name="Buyck B."/>
            <person name="Bense V."/>
            <person name="Catcheside P."/>
            <person name="Chovatia M."/>
            <person name="Cooper J."/>
            <person name="Damon W."/>
            <person name="Desjardin D."/>
            <person name="Finy P."/>
            <person name="Geml J."/>
            <person name="Haridas S."/>
            <person name="Hughes K."/>
            <person name="Justo A."/>
            <person name="Karasinski D."/>
            <person name="Kautmanova I."/>
            <person name="Kiss B."/>
            <person name="Kocsube S."/>
            <person name="Kotiranta H."/>
            <person name="LaButti K.M."/>
            <person name="Lechner B.E."/>
            <person name="Liimatainen K."/>
            <person name="Lipzen A."/>
            <person name="Lukacs Z."/>
            <person name="Mihaltcheva S."/>
            <person name="Morgado L.N."/>
            <person name="Niskanen T."/>
            <person name="Noordeloos M.E."/>
            <person name="Ohm R.A."/>
            <person name="Ortiz-Santana B."/>
            <person name="Ovrebo C."/>
            <person name="Racz N."/>
            <person name="Riley R."/>
            <person name="Savchenko A."/>
            <person name="Shiryaev A."/>
            <person name="Soop K."/>
            <person name="Spirin V."/>
            <person name="Szebenyi C."/>
            <person name="Tomsovsky M."/>
            <person name="Tulloss R.E."/>
            <person name="Uehling J."/>
            <person name="Grigoriev I.V."/>
            <person name="Vagvolgyi C."/>
            <person name="Papp T."/>
            <person name="Martin F.M."/>
            <person name="Miettinen O."/>
            <person name="Hibbett D.S."/>
            <person name="Nagy L.G."/>
        </authorList>
    </citation>
    <scope>NUCLEOTIDE SEQUENCE [LARGE SCALE GENOMIC DNA]</scope>
    <source>
        <strain evidence="2 3">CBS 121175</strain>
    </source>
</reference>
<dbReference type="EMBL" id="ML210377">
    <property type="protein sequence ID" value="TFK18814.1"/>
    <property type="molecule type" value="Genomic_DNA"/>
</dbReference>
<dbReference type="InterPro" id="IPR024983">
    <property type="entry name" value="CHAT_dom"/>
</dbReference>
<dbReference type="AlphaFoldDB" id="A0A5C3KFY8"/>